<dbReference type="SUPFAM" id="SSF55729">
    <property type="entry name" value="Acyl-CoA N-acyltransferases (Nat)"/>
    <property type="match status" value="1"/>
</dbReference>
<dbReference type="PROSITE" id="PS51186">
    <property type="entry name" value="GNAT"/>
    <property type="match status" value="1"/>
</dbReference>
<evidence type="ECO:0000313" key="3">
    <source>
        <dbReference type="Proteomes" id="UP001238334"/>
    </source>
</evidence>
<dbReference type="GO" id="GO:0016747">
    <property type="term" value="F:acyltransferase activity, transferring groups other than amino-acyl groups"/>
    <property type="evidence" value="ECO:0007669"/>
    <property type="project" value="InterPro"/>
</dbReference>
<reference evidence="2 3" key="1">
    <citation type="submission" date="2023-06" db="EMBL/GenBank/DDBJ databases">
        <title>Parasedimentitalea psychrophila sp. nov., a psychrophilic bacterium isolated from deep-sea sediment.</title>
        <authorList>
            <person name="Li A."/>
        </authorList>
    </citation>
    <scope>NUCLEOTIDE SEQUENCE [LARGE SCALE GENOMIC DNA]</scope>
    <source>
        <strain evidence="2 3">QS115</strain>
    </source>
</reference>
<feature type="domain" description="N-acetyltransferase" evidence="1">
    <location>
        <begin position="2"/>
        <end position="141"/>
    </location>
</feature>
<keyword evidence="3" id="KW-1185">Reference proteome</keyword>
<dbReference type="InterPro" id="IPR000182">
    <property type="entry name" value="GNAT_dom"/>
</dbReference>
<dbReference type="AlphaFoldDB" id="A0A9Y2L1Q8"/>
<accession>A0A9Y2L1Q8</accession>
<dbReference type="RefSeq" id="WP_270919603.1">
    <property type="nucleotide sequence ID" value="NZ_CP127247.1"/>
</dbReference>
<dbReference type="KEGG" id="ppso:QPJ95_22770"/>
<evidence type="ECO:0000313" key="2">
    <source>
        <dbReference type="EMBL" id="WIY25264.1"/>
    </source>
</evidence>
<organism evidence="2 3">
    <name type="scientific">Parasedimentitalea psychrophila</name>
    <dbReference type="NCBI Taxonomy" id="2997337"/>
    <lineage>
        <taxon>Bacteria</taxon>
        <taxon>Pseudomonadati</taxon>
        <taxon>Pseudomonadota</taxon>
        <taxon>Alphaproteobacteria</taxon>
        <taxon>Rhodobacterales</taxon>
        <taxon>Paracoccaceae</taxon>
        <taxon>Parasedimentitalea</taxon>
    </lineage>
</organism>
<dbReference type="InterPro" id="IPR016181">
    <property type="entry name" value="Acyl_CoA_acyltransferase"/>
</dbReference>
<dbReference type="Proteomes" id="UP001238334">
    <property type="component" value="Chromosome"/>
</dbReference>
<protein>
    <submittedName>
        <fullName evidence="2">GNAT family N-acetyltransferase</fullName>
    </submittedName>
</protein>
<proteinExistence type="predicted"/>
<dbReference type="EMBL" id="CP127247">
    <property type="protein sequence ID" value="WIY25264.1"/>
    <property type="molecule type" value="Genomic_DNA"/>
</dbReference>
<gene>
    <name evidence="2" type="ORF">QPJ95_22770</name>
</gene>
<dbReference type="Gene3D" id="3.40.630.30">
    <property type="match status" value="1"/>
</dbReference>
<evidence type="ECO:0000259" key="1">
    <source>
        <dbReference type="PROSITE" id="PS51186"/>
    </source>
</evidence>
<name>A0A9Y2L1Q8_9RHOB</name>
<sequence length="152" mass="17039">MTKLRRAELRDVPGMADIVNGWIDGTKWMLRVVPVEEIAEMLTEGLDHREIWVAGDPVQGYLSLDSEAAHIWGFYCAQPGNGIGKLLLDRAKQGRSFLSLNTHVPNKGAQLFYLREGFAPVGEMEEGVPSTLGVHEKRKATGIRELRMEWHA</sequence>